<dbReference type="SMART" id="SM00466">
    <property type="entry name" value="SRA"/>
    <property type="match status" value="1"/>
</dbReference>
<dbReference type="GO" id="GO:0005634">
    <property type="term" value="C:nucleus"/>
    <property type="evidence" value="ECO:0007669"/>
    <property type="project" value="UniProtKB-SubCell"/>
</dbReference>
<proteinExistence type="predicted"/>
<evidence type="ECO:0000313" key="7">
    <source>
        <dbReference type="Proteomes" id="UP001177003"/>
    </source>
</evidence>
<dbReference type="AlphaFoldDB" id="A0AA35ZP95"/>
<feature type="compositionally biased region" description="Basic and acidic residues" evidence="4">
    <location>
        <begin position="65"/>
        <end position="91"/>
    </location>
</feature>
<dbReference type="PANTHER" id="PTHR45660">
    <property type="entry name" value="HISTONE-LYSINE N-METHYLTRANSFERASE SETMAR"/>
    <property type="match status" value="1"/>
</dbReference>
<protein>
    <recommendedName>
        <fullName evidence="5">YDG domain-containing protein</fullName>
    </recommendedName>
</protein>
<dbReference type="PROSITE" id="PS51015">
    <property type="entry name" value="YDG"/>
    <property type="match status" value="1"/>
</dbReference>
<feature type="region of interest" description="Disordered" evidence="4">
    <location>
        <begin position="188"/>
        <end position="217"/>
    </location>
</feature>
<dbReference type="PANTHER" id="PTHR45660:SF46">
    <property type="entry name" value="HISTONE-LYSINE N-METHYLTRANSFERASE, H3 LYSINE-9 SPECIFIC SUVH6"/>
    <property type="match status" value="1"/>
</dbReference>
<sequence>MAFPKETSQPVISIKRPLDDADDCELDEFRKPKTVVRKYPPPKIRIGVEAVRDFPPGCGILQDSDVSKVEKKPSKRLENVEHSTSHGKDKVVNSQSFEDNKLNSCIKPKGLLGFKKPSFGSRQSGKVKFWDPTKQVVHDFPPVSGIKPERKPLKNLDNFDSDLKKLNSIDKVKLVDCHPFENNKLKSFKPKESGIHNNPTGKVKYWDPTSSNDGDTEISKDTTTVTVVSRKEQIEQIRREKIREAMIMFETVYTQLFQENGSKQQGEKIAHWRVPMEAAKIVKQKLKWMNADKALGQIRGVQPGDRFKFRSQLQMVGLHCQSHCGIDYTKINGKNLAISIVDSHRYSNASESCDVLSYCGEGGGGGVGFFGSKRQVAPDDQKLERGNLALKNSMDEKSPVRVIRKLVGVGKNNTDVFVYDGLYTVEHCTQKRGSEGKMVFMFQLQKMPGQPQVQKKVNALHHHSTFQML</sequence>
<dbReference type="GO" id="GO:0003690">
    <property type="term" value="F:double-stranded DNA binding"/>
    <property type="evidence" value="ECO:0007669"/>
    <property type="project" value="TreeGrafter"/>
</dbReference>
<keyword evidence="7" id="KW-1185">Reference proteome</keyword>
<evidence type="ECO:0000313" key="6">
    <source>
        <dbReference type="EMBL" id="CAI9295801.1"/>
    </source>
</evidence>
<comment type="subcellular location">
    <subcellularLocation>
        <location evidence="1">Chromosome</location>
    </subcellularLocation>
    <subcellularLocation>
        <location evidence="3">Nucleus</location>
    </subcellularLocation>
</comment>
<dbReference type="InterPro" id="IPR051357">
    <property type="entry name" value="H3K9_HMTase_SUVAR3-9"/>
</dbReference>
<dbReference type="EMBL" id="OX465084">
    <property type="protein sequence ID" value="CAI9295801.1"/>
    <property type="molecule type" value="Genomic_DNA"/>
</dbReference>
<dbReference type="Proteomes" id="UP001177003">
    <property type="component" value="Chromosome 8"/>
</dbReference>
<dbReference type="Pfam" id="PF02182">
    <property type="entry name" value="SAD_SRA"/>
    <property type="match status" value="1"/>
</dbReference>
<evidence type="ECO:0000259" key="5">
    <source>
        <dbReference type="PROSITE" id="PS51015"/>
    </source>
</evidence>
<dbReference type="InterPro" id="IPR036987">
    <property type="entry name" value="SRA-YDG_sf"/>
</dbReference>
<reference evidence="6" key="1">
    <citation type="submission" date="2023-04" db="EMBL/GenBank/DDBJ databases">
        <authorList>
            <person name="Vijverberg K."/>
            <person name="Xiong W."/>
            <person name="Schranz E."/>
        </authorList>
    </citation>
    <scope>NUCLEOTIDE SEQUENCE</scope>
</reference>
<evidence type="ECO:0000256" key="1">
    <source>
        <dbReference type="ARBA" id="ARBA00004286"/>
    </source>
</evidence>
<dbReference type="InterPro" id="IPR015947">
    <property type="entry name" value="PUA-like_sf"/>
</dbReference>
<evidence type="ECO:0000256" key="3">
    <source>
        <dbReference type="PROSITE-ProRule" id="PRU00358"/>
    </source>
</evidence>
<evidence type="ECO:0000256" key="4">
    <source>
        <dbReference type="SAM" id="MobiDB-lite"/>
    </source>
</evidence>
<accession>A0AA35ZP95</accession>
<evidence type="ECO:0000256" key="2">
    <source>
        <dbReference type="ARBA" id="ARBA00023242"/>
    </source>
</evidence>
<organism evidence="6 7">
    <name type="scientific">Lactuca saligna</name>
    <name type="common">Willowleaf lettuce</name>
    <dbReference type="NCBI Taxonomy" id="75948"/>
    <lineage>
        <taxon>Eukaryota</taxon>
        <taxon>Viridiplantae</taxon>
        <taxon>Streptophyta</taxon>
        <taxon>Embryophyta</taxon>
        <taxon>Tracheophyta</taxon>
        <taxon>Spermatophyta</taxon>
        <taxon>Magnoliopsida</taxon>
        <taxon>eudicotyledons</taxon>
        <taxon>Gunneridae</taxon>
        <taxon>Pentapetalae</taxon>
        <taxon>asterids</taxon>
        <taxon>campanulids</taxon>
        <taxon>Asterales</taxon>
        <taxon>Asteraceae</taxon>
        <taxon>Cichorioideae</taxon>
        <taxon>Cichorieae</taxon>
        <taxon>Lactucinae</taxon>
        <taxon>Lactuca</taxon>
    </lineage>
</organism>
<keyword evidence="2 3" id="KW-0539">Nucleus</keyword>
<feature type="domain" description="YDG" evidence="5">
    <location>
        <begin position="296"/>
        <end position="446"/>
    </location>
</feature>
<name>A0AA35ZP95_LACSI</name>
<dbReference type="Gene3D" id="2.30.280.10">
    <property type="entry name" value="SRA-YDG"/>
    <property type="match status" value="1"/>
</dbReference>
<dbReference type="InterPro" id="IPR003105">
    <property type="entry name" value="SRA_YDG"/>
</dbReference>
<feature type="region of interest" description="Disordered" evidence="4">
    <location>
        <begin position="62"/>
        <end position="94"/>
    </location>
</feature>
<gene>
    <name evidence="6" type="ORF">LSALG_LOCUS34731</name>
</gene>
<dbReference type="GO" id="GO:0042054">
    <property type="term" value="F:histone methyltransferase activity"/>
    <property type="evidence" value="ECO:0007669"/>
    <property type="project" value="TreeGrafter"/>
</dbReference>
<dbReference type="GO" id="GO:0005694">
    <property type="term" value="C:chromosome"/>
    <property type="evidence" value="ECO:0007669"/>
    <property type="project" value="UniProtKB-SubCell"/>
</dbReference>
<dbReference type="SUPFAM" id="SSF88697">
    <property type="entry name" value="PUA domain-like"/>
    <property type="match status" value="1"/>
</dbReference>